<dbReference type="PANTHER" id="PTHR42827:SF1">
    <property type="entry name" value="IRON-SULFUR CLUSTER-BINDING PROTEIN"/>
    <property type="match status" value="1"/>
</dbReference>
<evidence type="ECO:0000313" key="1">
    <source>
        <dbReference type="EMBL" id="MTV48614.1"/>
    </source>
</evidence>
<dbReference type="EMBL" id="WNKU01000005">
    <property type="protein sequence ID" value="MTV48614.1"/>
    <property type="molecule type" value="Genomic_DNA"/>
</dbReference>
<reference evidence="1 2" key="1">
    <citation type="submission" date="2019-11" db="EMBL/GenBank/DDBJ databases">
        <title>Whole-genome sequence of a the green, strictly anaerobic photosynthetic bacterium Heliobacillus mobilis DSM 6151.</title>
        <authorList>
            <person name="Kyndt J.A."/>
            <person name="Meyer T.E."/>
        </authorList>
    </citation>
    <scope>NUCLEOTIDE SEQUENCE [LARGE SCALE GENOMIC DNA]</scope>
    <source>
        <strain evidence="1 2">DSM 6151</strain>
    </source>
</reference>
<dbReference type="Proteomes" id="UP000430670">
    <property type="component" value="Unassembled WGS sequence"/>
</dbReference>
<sequence length="258" mass="28581">MTNQIMTQLWQTCTTFIEAQPCNYRPPILGAVPIDNPRVKGWLDTHPEQVKPDECLPGARSIIAFFVPFSKEMVIANRKASYPTEAWAQAYVKTNQLLAETTAAMMEQLADLGIRAMTAKPTHNFDEKTLLSFWSHKHMAWACGLGEFGRHHMVITPAGVAGRFASLIVDCVLNDSPGIWDPQKKTFGPAAPKLCREEAGCRACEGSCPTGALTTRPFDRQKCYAFLLEVDRTYRHLPLSDVCGFCACAGPCAVIENR</sequence>
<evidence type="ECO:0000313" key="2">
    <source>
        <dbReference type="Proteomes" id="UP000430670"/>
    </source>
</evidence>
<name>A0A6I3SIB5_HELMO</name>
<organism evidence="1 2">
    <name type="scientific">Heliobacterium mobile</name>
    <name type="common">Heliobacillus mobilis</name>
    <dbReference type="NCBI Taxonomy" id="28064"/>
    <lineage>
        <taxon>Bacteria</taxon>
        <taxon>Bacillati</taxon>
        <taxon>Bacillota</taxon>
        <taxon>Clostridia</taxon>
        <taxon>Eubacteriales</taxon>
        <taxon>Heliobacteriaceae</taxon>
        <taxon>Heliobacterium</taxon>
    </lineage>
</organism>
<comment type="caution">
    <text evidence="1">The sequence shown here is derived from an EMBL/GenBank/DDBJ whole genome shotgun (WGS) entry which is preliminary data.</text>
</comment>
<keyword evidence="2" id="KW-1185">Reference proteome</keyword>
<dbReference type="RefSeq" id="WP_155475719.1">
    <property type="nucleotide sequence ID" value="NZ_WNKU01000005.1"/>
</dbReference>
<dbReference type="OrthoDB" id="9784571at2"/>
<proteinExistence type="predicted"/>
<dbReference type="AlphaFoldDB" id="A0A6I3SIB5"/>
<gene>
    <name evidence="1" type="ORF">GJ688_06425</name>
</gene>
<dbReference type="PANTHER" id="PTHR42827">
    <property type="entry name" value="IRON-SULFUR CLUSTER-BINDING PROTEIN-RELATED"/>
    <property type="match status" value="1"/>
</dbReference>
<accession>A0A6I3SIB5</accession>
<protein>
    <submittedName>
        <fullName evidence="1">Epoxyqueuosine reductase</fullName>
    </submittedName>
</protein>